<sequence length="46" mass="5130">MNLLSLLELGHSSSPVLRHQLLRPPAFLILQLADDISWGFSVSIIM</sequence>
<reference evidence="1" key="1">
    <citation type="submission" date="2019-12" db="EMBL/GenBank/DDBJ databases">
        <title>Epidemiological and comparative genomic analysis of Bacillus anthracis isolated from northern Vietnam.</title>
        <authorList>
            <person name="Hoang T.T.H."/>
            <person name="Dang D.A."/>
            <person name="Pham M.H."/>
            <person name="Luong M.H."/>
            <person name="Tran N.D."/>
            <person name="Nguyen T.H."/>
            <person name="Nguyen T.T."/>
            <person name="Inoue S."/>
            <person name="Morikawa S."/>
            <person name="Okutani A."/>
        </authorList>
    </citation>
    <scope>NUCLEOTIDE SEQUENCE</scope>
    <source>
        <strain evidence="1">LaLC</strain>
    </source>
</reference>
<proteinExistence type="predicted"/>
<name>A0A640MMD4_BACAN</name>
<organism evidence="1">
    <name type="scientific">Bacillus anthracis</name>
    <name type="common">anthrax bacterium</name>
    <dbReference type="NCBI Taxonomy" id="1392"/>
    <lineage>
        <taxon>Bacteria</taxon>
        <taxon>Bacillati</taxon>
        <taxon>Bacillota</taxon>
        <taxon>Bacilli</taxon>
        <taxon>Bacillales</taxon>
        <taxon>Bacillaceae</taxon>
        <taxon>Bacillus</taxon>
        <taxon>Bacillus cereus group</taxon>
    </lineage>
</organism>
<evidence type="ECO:0000313" key="1">
    <source>
        <dbReference type="EMBL" id="GEU14589.1"/>
    </source>
</evidence>
<dbReference type="AlphaFoldDB" id="A0A640MMD4"/>
<accession>A0A640MMD4</accession>
<comment type="caution">
    <text evidence="1">The sequence shown here is derived from an EMBL/GenBank/DDBJ whole genome shotgun (WGS) entry which is preliminary data.</text>
</comment>
<protein>
    <submittedName>
        <fullName evidence="1">Uncharacterized protein</fullName>
    </submittedName>
</protein>
<gene>
    <name evidence="1" type="ORF">LaLC_57710</name>
</gene>
<dbReference type="EMBL" id="BLEW01000127">
    <property type="protein sequence ID" value="GEU14589.1"/>
    <property type="molecule type" value="Genomic_DNA"/>
</dbReference>
<reference evidence="1" key="2">
    <citation type="submission" date="2019-12" db="EMBL/GenBank/DDBJ databases">
        <authorList>
            <person name="Hoang T.H.H."/>
            <person name="Okutani A."/>
        </authorList>
    </citation>
    <scope>NUCLEOTIDE SEQUENCE</scope>
    <source>
        <strain evidence="1">LaLC</strain>
    </source>
</reference>